<protein>
    <submittedName>
        <fullName evidence="1">Uncharacterized protein</fullName>
    </submittedName>
</protein>
<gene>
    <name evidence="1" type="ORF">UFOVP1290_225</name>
</gene>
<accession>A0A6J5RWS2</accession>
<sequence length="102" mass="11458">MKQVKSPSDVPDGNHFAVMTYKKSSRYVEGDERSRTHPGHGYPAYCEEVFTISHYVTTSKDEFESFVIRTHAECIRDSATTYVAMTVSSKAKVDTKVTVSIT</sequence>
<reference evidence="1" key="1">
    <citation type="submission" date="2020-05" db="EMBL/GenBank/DDBJ databases">
        <authorList>
            <person name="Chiriac C."/>
            <person name="Salcher M."/>
            <person name="Ghai R."/>
            <person name="Kavagutti S V."/>
        </authorList>
    </citation>
    <scope>NUCLEOTIDE SEQUENCE</scope>
</reference>
<dbReference type="EMBL" id="LR797252">
    <property type="protein sequence ID" value="CAB4196705.1"/>
    <property type="molecule type" value="Genomic_DNA"/>
</dbReference>
<proteinExistence type="predicted"/>
<name>A0A6J5RWS2_9CAUD</name>
<organism evidence="1">
    <name type="scientific">uncultured Caudovirales phage</name>
    <dbReference type="NCBI Taxonomy" id="2100421"/>
    <lineage>
        <taxon>Viruses</taxon>
        <taxon>Duplodnaviria</taxon>
        <taxon>Heunggongvirae</taxon>
        <taxon>Uroviricota</taxon>
        <taxon>Caudoviricetes</taxon>
        <taxon>Peduoviridae</taxon>
        <taxon>Maltschvirus</taxon>
        <taxon>Maltschvirus maltsch</taxon>
    </lineage>
</organism>
<evidence type="ECO:0000313" key="1">
    <source>
        <dbReference type="EMBL" id="CAB4196705.1"/>
    </source>
</evidence>